<comment type="caution">
    <text evidence="1">The sequence shown here is derived from an EMBL/GenBank/DDBJ whole genome shotgun (WGS) entry which is preliminary data.</text>
</comment>
<dbReference type="EMBL" id="WVTJ01000002">
    <property type="protein sequence ID" value="MXS51550.1"/>
    <property type="molecule type" value="Genomic_DNA"/>
</dbReference>
<organism evidence="1 2">
    <name type="scientific">Enterococcus faecalis</name>
    <name type="common">Streptococcus faecalis</name>
    <dbReference type="NCBI Taxonomy" id="1351"/>
    <lineage>
        <taxon>Bacteria</taxon>
        <taxon>Bacillati</taxon>
        <taxon>Bacillota</taxon>
        <taxon>Bacilli</taxon>
        <taxon>Lactobacillales</taxon>
        <taxon>Enterococcaceae</taxon>
        <taxon>Enterococcus</taxon>
    </lineage>
</organism>
<proteinExistence type="predicted"/>
<reference evidence="1 2" key="1">
    <citation type="submission" date="2019-04" db="EMBL/GenBank/DDBJ databases">
        <title>Step-wise assembly of the neonatal virome modulated by breast feeding.</title>
        <authorList>
            <person name="Liang G."/>
            <person name="Bushman F."/>
        </authorList>
    </citation>
    <scope>NUCLEOTIDE SEQUENCE [LARGE SCALE GENOMIC DNA]</scope>
    <source>
        <strain evidence="1 2">E3754</strain>
    </source>
</reference>
<evidence type="ECO:0000313" key="2">
    <source>
        <dbReference type="Proteomes" id="UP000429730"/>
    </source>
</evidence>
<gene>
    <name evidence="1" type="ORF">GTI81_02230</name>
</gene>
<protein>
    <submittedName>
        <fullName evidence="1">Uncharacterized protein</fullName>
    </submittedName>
</protein>
<dbReference type="AlphaFoldDB" id="A0AAP6RFP8"/>
<accession>A0AAP6RFP8</accession>
<name>A0AAP6RFP8_ENTFL</name>
<evidence type="ECO:0000313" key="1">
    <source>
        <dbReference type="EMBL" id="MXS51550.1"/>
    </source>
</evidence>
<sequence length="54" mass="6321">MFCSVVVVCCDNFYILSLSQLFVNNFLKLFCYFITSFFDQMIDLKAISLTTLLF</sequence>
<dbReference type="Proteomes" id="UP000429730">
    <property type="component" value="Unassembled WGS sequence"/>
</dbReference>